<organism evidence="1 2">
    <name type="scientific">Stylosanthes scabra</name>
    <dbReference type="NCBI Taxonomy" id="79078"/>
    <lineage>
        <taxon>Eukaryota</taxon>
        <taxon>Viridiplantae</taxon>
        <taxon>Streptophyta</taxon>
        <taxon>Embryophyta</taxon>
        <taxon>Tracheophyta</taxon>
        <taxon>Spermatophyta</taxon>
        <taxon>Magnoliopsida</taxon>
        <taxon>eudicotyledons</taxon>
        <taxon>Gunneridae</taxon>
        <taxon>Pentapetalae</taxon>
        <taxon>rosids</taxon>
        <taxon>fabids</taxon>
        <taxon>Fabales</taxon>
        <taxon>Fabaceae</taxon>
        <taxon>Papilionoideae</taxon>
        <taxon>50 kb inversion clade</taxon>
        <taxon>dalbergioids sensu lato</taxon>
        <taxon>Dalbergieae</taxon>
        <taxon>Pterocarpus clade</taxon>
        <taxon>Stylosanthes</taxon>
    </lineage>
</organism>
<proteinExistence type="predicted"/>
<keyword evidence="2" id="KW-1185">Reference proteome</keyword>
<sequence>NSDEGICLAQLQLSSDFKTLIPQAQANDQKFQEMVRCIGKDKQKELRQDQEELWRYKNRICVPDEGR</sequence>
<evidence type="ECO:0000313" key="1">
    <source>
        <dbReference type="EMBL" id="MED6190981.1"/>
    </source>
</evidence>
<reference evidence="1 2" key="1">
    <citation type="journal article" date="2023" name="Plants (Basel)">
        <title>Bridging the Gap: Combining Genomics and Transcriptomics Approaches to Understand Stylosanthes scabra, an Orphan Legume from the Brazilian Caatinga.</title>
        <authorList>
            <person name="Ferreira-Neto J.R.C."/>
            <person name="da Silva M.D."/>
            <person name="Binneck E."/>
            <person name="de Melo N.F."/>
            <person name="da Silva R.H."/>
            <person name="de Melo A.L.T.M."/>
            <person name="Pandolfi V."/>
            <person name="Bustamante F.O."/>
            <person name="Brasileiro-Vidal A.C."/>
            <person name="Benko-Iseppon A.M."/>
        </authorList>
    </citation>
    <scope>NUCLEOTIDE SEQUENCE [LARGE SCALE GENOMIC DNA]</scope>
    <source>
        <tissue evidence="1">Leaves</tissue>
    </source>
</reference>
<name>A0ABU6WYL4_9FABA</name>
<dbReference type="Proteomes" id="UP001341840">
    <property type="component" value="Unassembled WGS sequence"/>
</dbReference>
<feature type="non-terminal residue" evidence="1">
    <location>
        <position position="1"/>
    </location>
</feature>
<gene>
    <name evidence="1" type="ORF">PIB30_111348</name>
</gene>
<comment type="caution">
    <text evidence="1">The sequence shown here is derived from an EMBL/GenBank/DDBJ whole genome shotgun (WGS) entry which is preliminary data.</text>
</comment>
<accession>A0ABU6WYL4</accession>
<evidence type="ECO:0000313" key="2">
    <source>
        <dbReference type="Proteomes" id="UP001341840"/>
    </source>
</evidence>
<protein>
    <submittedName>
        <fullName evidence="1">Uncharacterized protein</fullName>
    </submittedName>
</protein>
<dbReference type="EMBL" id="JASCZI010188247">
    <property type="protein sequence ID" value="MED6190981.1"/>
    <property type="molecule type" value="Genomic_DNA"/>
</dbReference>